<protein>
    <submittedName>
        <fullName evidence="2">Sialic acid synthase</fullName>
    </submittedName>
</protein>
<dbReference type="InterPro" id="IPR013132">
    <property type="entry name" value="PseI/NeuA/B-like_N"/>
</dbReference>
<dbReference type="InterPro" id="IPR006190">
    <property type="entry name" value="SAF_AFP_Neu5Ac"/>
</dbReference>
<dbReference type="Proteomes" id="UP000499080">
    <property type="component" value="Unassembled WGS sequence"/>
</dbReference>
<dbReference type="InterPro" id="IPR013785">
    <property type="entry name" value="Aldolase_TIM"/>
</dbReference>
<dbReference type="GO" id="GO:0047444">
    <property type="term" value="F:N-acylneuraminate-9-phosphate synthase activity"/>
    <property type="evidence" value="ECO:0007669"/>
    <property type="project" value="TreeGrafter"/>
</dbReference>
<sequence>MPTVEFEIAPGKYVGGKHPCFIIAEIGQNHQGNVELAKALIQIAAVLKPAFFLIIVDCGVDCVKFQKTDLLSRFTAEVLKRPYEGEHVWGSTYGEHRKYLELAGEDFVELKKFSTDLGLCFAASGMDKPSTDFLNSLGVPFFKIGSADTTNLPLLKHLCRYNKPLVISTGMTTEADVCKMYDEVSKESQQIALLQCTSCYPTPPHNVNLNVMKAYKDLFPEAVIGYSGHEKGIGISLAAVASGAKILERHITLDHSYKGSDHKSSLEPQELKNLVDGIRRIEKAMGSNKKEFQECEKPCFEKLGKTIVASRFLESGTFLDEDAMDVKVSVKKGYDPINYYDLIGKQLKTEVEKDEAILSVHLA</sequence>
<accession>A0A4Y2HB94</accession>
<dbReference type="GO" id="GO:0016051">
    <property type="term" value="P:carbohydrate biosynthetic process"/>
    <property type="evidence" value="ECO:0007669"/>
    <property type="project" value="InterPro"/>
</dbReference>
<dbReference type="InterPro" id="IPR036732">
    <property type="entry name" value="AFP_Neu5c_C_sf"/>
</dbReference>
<dbReference type="Gene3D" id="3.20.20.70">
    <property type="entry name" value="Aldolase class I"/>
    <property type="match status" value="1"/>
</dbReference>
<evidence type="ECO:0000313" key="2">
    <source>
        <dbReference type="EMBL" id="GBM62560.1"/>
    </source>
</evidence>
<dbReference type="SUPFAM" id="SSF51569">
    <property type="entry name" value="Aldolase"/>
    <property type="match status" value="1"/>
</dbReference>
<gene>
    <name evidence="2" type="primary">NANS_1</name>
    <name evidence="2" type="ORF">AVEN_149129_2</name>
</gene>
<reference evidence="2 3" key="1">
    <citation type="journal article" date="2019" name="Sci. Rep.">
        <title>Orb-weaving spider Araneus ventricosus genome elucidates the spidroin gene catalogue.</title>
        <authorList>
            <person name="Kono N."/>
            <person name="Nakamura H."/>
            <person name="Ohtoshi R."/>
            <person name="Moran D.A.P."/>
            <person name="Shinohara A."/>
            <person name="Yoshida Y."/>
            <person name="Fujiwara M."/>
            <person name="Mori M."/>
            <person name="Tomita M."/>
            <person name="Arakawa K."/>
        </authorList>
    </citation>
    <scope>NUCLEOTIDE SEQUENCE [LARGE SCALE GENOMIC DNA]</scope>
</reference>
<dbReference type="InterPro" id="IPR013974">
    <property type="entry name" value="SAF"/>
</dbReference>
<name>A0A4Y2HB94_ARAVE</name>
<dbReference type="AlphaFoldDB" id="A0A4Y2HB94"/>
<proteinExistence type="predicted"/>
<dbReference type="PROSITE" id="PS50844">
    <property type="entry name" value="AFP_LIKE"/>
    <property type="match status" value="1"/>
</dbReference>
<keyword evidence="3" id="KW-1185">Reference proteome</keyword>
<dbReference type="PANTHER" id="PTHR42966:SF1">
    <property type="entry name" value="SIALIC ACID SYNTHASE"/>
    <property type="match status" value="1"/>
</dbReference>
<dbReference type="InterPro" id="IPR057736">
    <property type="entry name" value="SAF_PseI/NeuA/NeuB"/>
</dbReference>
<dbReference type="SMART" id="SM00858">
    <property type="entry name" value="SAF"/>
    <property type="match status" value="1"/>
</dbReference>
<evidence type="ECO:0000313" key="3">
    <source>
        <dbReference type="Proteomes" id="UP000499080"/>
    </source>
</evidence>
<evidence type="ECO:0000259" key="1">
    <source>
        <dbReference type="PROSITE" id="PS50844"/>
    </source>
</evidence>
<dbReference type="SUPFAM" id="SSF51269">
    <property type="entry name" value="AFP III-like domain"/>
    <property type="match status" value="1"/>
</dbReference>
<dbReference type="EMBL" id="BGPR01001823">
    <property type="protein sequence ID" value="GBM62560.1"/>
    <property type="molecule type" value="Genomic_DNA"/>
</dbReference>
<comment type="caution">
    <text evidence="2">The sequence shown here is derived from an EMBL/GenBank/DDBJ whole genome shotgun (WGS) entry which is preliminary data.</text>
</comment>
<feature type="domain" description="AFP-like" evidence="1">
    <location>
        <begin position="306"/>
        <end position="363"/>
    </location>
</feature>
<dbReference type="Gene3D" id="3.90.1210.10">
    <property type="entry name" value="Antifreeze-like/N-acetylneuraminic acid synthase C-terminal domain"/>
    <property type="match status" value="1"/>
</dbReference>
<dbReference type="PANTHER" id="PTHR42966">
    <property type="entry name" value="N-ACETYLNEURAMINATE SYNTHASE"/>
    <property type="match status" value="1"/>
</dbReference>
<dbReference type="Pfam" id="PF03102">
    <property type="entry name" value="NeuB"/>
    <property type="match status" value="1"/>
</dbReference>
<organism evidence="2 3">
    <name type="scientific">Araneus ventricosus</name>
    <name type="common">Orbweaver spider</name>
    <name type="synonym">Epeira ventricosa</name>
    <dbReference type="NCBI Taxonomy" id="182803"/>
    <lineage>
        <taxon>Eukaryota</taxon>
        <taxon>Metazoa</taxon>
        <taxon>Ecdysozoa</taxon>
        <taxon>Arthropoda</taxon>
        <taxon>Chelicerata</taxon>
        <taxon>Arachnida</taxon>
        <taxon>Araneae</taxon>
        <taxon>Araneomorphae</taxon>
        <taxon>Entelegynae</taxon>
        <taxon>Araneoidea</taxon>
        <taxon>Araneidae</taxon>
        <taxon>Araneus</taxon>
    </lineage>
</organism>
<dbReference type="CDD" id="cd11615">
    <property type="entry name" value="SAF_NeuB_like"/>
    <property type="match status" value="1"/>
</dbReference>
<dbReference type="OrthoDB" id="9928645at2759"/>
<dbReference type="InterPro" id="IPR051690">
    <property type="entry name" value="PseI-like"/>
</dbReference>